<dbReference type="OrthoDB" id="3174612at2"/>
<evidence type="ECO:0000313" key="4">
    <source>
        <dbReference type="Proteomes" id="UP000316096"/>
    </source>
</evidence>
<sequence>MSSVIYEPETTGLVLIDTVNDIFSEGGKGYPLFKDEFARIGVLENLGRLLAGARERRMPVFFCPMSYTEEDFTTWRHLSGIHQEMYEKRMFEAGSWGADFHPRLGPRPGEITIVPHKNIDVMANTDLDVQLRQHGVEYVAVGGMIGTLCVESTVRSAMERGYHVTTFTDATAAIGGEDAYEAMVRRYRLISHATLDVEEFLAASGRSVRPG</sequence>
<dbReference type="Pfam" id="PF00857">
    <property type="entry name" value="Isochorismatase"/>
    <property type="match status" value="1"/>
</dbReference>
<dbReference type="CDD" id="cd00431">
    <property type="entry name" value="cysteine_hydrolases"/>
    <property type="match status" value="1"/>
</dbReference>
<evidence type="ECO:0000313" key="3">
    <source>
        <dbReference type="EMBL" id="TQM00949.1"/>
    </source>
</evidence>
<dbReference type="PANTHER" id="PTHR43540">
    <property type="entry name" value="PEROXYUREIDOACRYLATE/UREIDOACRYLATE AMIDOHYDROLASE-RELATED"/>
    <property type="match status" value="1"/>
</dbReference>
<dbReference type="InterPro" id="IPR036380">
    <property type="entry name" value="Isochorismatase-like_sf"/>
</dbReference>
<dbReference type="SUPFAM" id="SSF52499">
    <property type="entry name" value="Isochorismatase-like hydrolases"/>
    <property type="match status" value="1"/>
</dbReference>
<keyword evidence="4" id="KW-1185">Reference proteome</keyword>
<dbReference type="GO" id="GO:0016787">
    <property type="term" value="F:hydrolase activity"/>
    <property type="evidence" value="ECO:0007669"/>
    <property type="project" value="UniProtKB-KW"/>
</dbReference>
<feature type="domain" description="Isochorismatase-like" evidence="2">
    <location>
        <begin position="12"/>
        <end position="191"/>
    </location>
</feature>
<dbReference type="PANTHER" id="PTHR43540:SF16">
    <property type="entry name" value="ISOCHORISMATASE-LIKE DOMAIN-CONTAINING PROTEIN"/>
    <property type="match status" value="1"/>
</dbReference>
<gene>
    <name evidence="3" type="ORF">FB559_6690</name>
</gene>
<evidence type="ECO:0000256" key="1">
    <source>
        <dbReference type="ARBA" id="ARBA00022801"/>
    </source>
</evidence>
<name>A0A543CV72_9ACTN</name>
<dbReference type="Gene3D" id="3.40.50.850">
    <property type="entry name" value="Isochorismatase-like"/>
    <property type="match status" value="1"/>
</dbReference>
<reference evidence="3 4" key="1">
    <citation type="submission" date="2019-06" db="EMBL/GenBank/DDBJ databases">
        <title>Sequencing the genomes of 1000 actinobacteria strains.</title>
        <authorList>
            <person name="Klenk H.-P."/>
        </authorList>
    </citation>
    <scope>NUCLEOTIDE SEQUENCE [LARGE SCALE GENOMIC DNA]</scope>
    <source>
        <strain evidence="3 4">DSM 102200</strain>
    </source>
</reference>
<dbReference type="InterPro" id="IPR000868">
    <property type="entry name" value="Isochorismatase-like_dom"/>
</dbReference>
<accession>A0A543CV72</accession>
<evidence type="ECO:0000259" key="2">
    <source>
        <dbReference type="Pfam" id="PF00857"/>
    </source>
</evidence>
<dbReference type="InterPro" id="IPR050272">
    <property type="entry name" value="Isochorismatase-like_hydrls"/>
</dbReference>
<dbReference type="RefSeq" id="WP_141960842.1">
    <property type="nucleotide sequence ID" value="NZ_VFOZ01000001.1"/>
</dbReference>
<protein>
    <submittedName>
        <fullName evidence="3">Nicotinamidase-related amidase</fullName>
    </submittedName>
</protein>
<organism evidence="3 4">
    <name type="scientific">Actinoallomurus bryophytorum</name>
    <dbReference type="NCBI Taxonomy" id="1490222"/>
    <lineage>
        <taxon>Bacteria</taxon>
        <taxon>Bacillati</taxon>
        <taxon>Actinomycetota</taxon>
        <taxon>Actinomycetes</taxon>
        <taxon>Streptosporangiales</taxon>
        <taxon>Thermomonosporaceae</taxon>
        <taxon>Actinoallomurus</taxon>
    </lineage>
</organism>
<proteinExistence type="predicted"/>
<comment type="caution">
    <text evidence="3">The sequence shown here is derived from an EMBL/GenBank/DDBJ whole genome shotgun (WGS) entry which is preliminary data.</text>
</comment>
<keyword evidence="1" id="KW-0378">Hydrolase</keyword>
<dbReference type="Proteomes" id="UP000316096">
    <property type="component" value="Unassembled WGS sequence"/>
</dbReference>
<dbReference type="AlphaFoldDB" id="A0A543CV72"/>
<dbReference type="EMBL" id="VFOZ01000001">
    <property type="protein sequence ID" value="TQM00949.1"/>
    <property type="molecule type" value="Genomic_DNA"/>
</dbReference>